<evidence type="ECO:0000256" key="2">
    <source>
        <dbReference type="ARBA" id="ARBA00022475"/>
    </source>
</evidence>
<evidence type="ECO:0000256" key="7">
    <source>
        <dbReference type="SAM" id="Phobius"/>
    </source>
</evidence>
<dbReference type="Proteomes" id="UP000228496">
    <property type="component" value="Unassembled WGS sequence"/>
</dbReference>
<feature type="transmembrane region" description="Helical" evidence="7">
    <location>
        <begin position="21"/>
        <end position="41"/>
    </location>
</feature>
<keyword evidence="5 7" id="KW-0472">Membrane</keyword>
<feature type="transmembrane region" description="Helical" evidence="7">
    <location>
        <begin position="278"/>
        <end position="309"/>
    </location>
</feature>
<comment type="caution">
    <text evidence="10">The sequence shown here is derived from an EMBL/GenBank/DDBJ whole genome shotgun (WGS) entry which is preliminary data.</text>
</comment>
<evidence type="ECO:0000259" key="9">
    <source>
        <dbReference type="Pfam" id="PF12704"/>
    </source>
</evidence>
<keyword evidence="3 7" id="KW-0812">Transmembrane</keyword>
<evidence type="ECO:0000256" key="1">
    <source>
        <dbReference type="ARBA" id="ARBA00004651"/>
    </source>
</evidence>
<proteinExistence type="inferred from homology"/>
<feature type="transmembrane region" description="Helical" evidence="7">
    <location>
        <begin position="375"/>
        <end position="397"/>
    </location>
</feature>
<comment type="similarity">
    <text evidence="6">Belongs to the ABC-4 integral membrane protein family.</text>
</comment>
<dbReference type="PANTHER" id="PTHR30572">
    <property type="entry name" value="MEMBRANE COMPONENT OF TRANSPORTER-RELATED"/>
    <property type="match status" value="1"/>
</dbReference>
<protein>
    <recommendedName>
        <fullName evidence="12">Multidrug ABC transporter substrate-binding protein</fullName>
    </recommendedName>
</protein>
<feature type="domain" description="MacB-like periplasmic core" evidence="9">
    <location>
        <begin position="21"/>
        <end position="246"/>
    </location>
</feature>
<evidence type="ECO:0000313" key="10">
    <source>
        <dbReference type="EMBL" id="PJE50738.1"/>
    </source>
</evidence>
<evidence type="ECO:0008006" key="12">
    <source>
        <dbReference type="Google" id="ProtNLM"/>
    </source>
</evidence>
<accession>A0A2J0Q707</accession>
<organism evidence="10 11">
    <name type="scientific">Candidatus Yanofskybacteria bacterium CG10_big_fil_rev_8_21_14_0_10_36_16</name>
    <dbReference type="NCBI Taxonomy" id="1975096"/>
    <lineage>
        <taxon>Bacteria</taxon>
        <taxon>Candidatus Yanofskyibacteriota</taxon>
    </lineage>
</organism>
<keyword evidence="4 7" id="KW-1133">Transmembrane helix</keyword>
<evidence type="ECO:0000259" key="8">
    <source>
        <dbReference type="Pfam" id="PF02687"/>
    </source>
</evidence>
<dbReference type="InterPro" id="IPR050250">
    <property type="entry name" value="Macrolide_Exporter_MacB"/>
</dbReference>
<comment type="subcellular location">
    <subcellularLocation>
        <location evidence="1">Cell membrane</location>
        <topology evidence="1">Multi-pass membrane protein</topology>
    </subcellularLocation>
</comment>
<name>A0A2J0Q707_9BACT</name>
<dbReference type="InterPro" id="IPR003838">
    <property type="entry name" value="ABC3_permease_C"/>
</dbReference>
<feature type="transmembrane region" description="Helical" evidence="7">
    <location>
        <begin position="330"/>
        <end position="363"/>
    </location>
</feature>
<evidence type="ECO:0000256" key="4">
    <source>
        <dbReference type="ARBA" id="ARBA00022989"/>
    </source>
</evidence>
<dbReference type="Pfam" id="PF12704">
    <property type="entry name" value="MacB_PCD"/>
    <property type="match status" value="1"/>
</dbReference>
<evidence type="ECO:0000256" key="6">
    <source>
        <dbReference type="ARBA" id="ARBA00038076"/>
    </source>
</evidence>
<dbReference type="AlphaFoldDB" id="A0A2J0Q707"/>
<keyword evidence="2" id="KW-1003">Cell membrane</keyword>
<dbReference type="GO" id="GO:0005886">
    <property type="term" value="C:plasma membrane"/>
    <property type="evidence" value="ECO:0007669"/>
    <property type="project" value="UniProtKB-SubCell"/>
</dbReference>
<evidence type="ECO:0000313" key="11">
    <source>
        <dbReference type="Proteomes" id="UP000228496"/>
    </source>
</evidence>
<dbReference type="PANTHER" id="PTHR30572:SF4">
    <property type="entry name" value="ABC TRANSPORTER PERMEASE YTRF"/>
    <property type="match status" value="1"/>
</dbReference>
<evidence type="ECO:0000256" key="3">
    <source>
        <dbReference type="ARBA" id="ARBA00022692"/>
    </source>
</evidence>
<dbReference type="InterPro" id="IPR025857">
    <property type="entry name" value="MacB_PCD"/>
</dbReference>
<dbReference type="EMBL" id="PCXQ01000005">
    <property type="protein sequence ID" value="PJE50738.1"/>
    <property type="molecule type" value="Genomic_DNA"/>
</dbReference>
<evidence type="ECO:0000256" key="5">
    <source>
        <dbReference type="ARBA" id="ARBA00023136"/>
    </source>
</evidence>
<dbReference type="GO" id="GO:0022857">
    <property type="term" value="F:transmembrane transporter activity"/>
    <property type="evidence" value="ECO:0007669"/>
    <property type="project" value="TreeGrafter"/>
</dbReference>
<reference evidence="10 11" key="1">
    <citation type="submission" date="2017-09" db="EMBL/GenBank/DDBJ databases">
        <title>Depth-based differentiation of microbial function through sediment-hosted aquifers and enrichment of novel symbionts in the deep terrestrial subsurface.</title>
        <authorList>
            <person name="Probst A.J."/>
            <person name="Ladd B."/>
            <person name="Jarett J.K."/>
            <person name="Geller-Mcgrath D.E."/>
            <person name="Sieber C.M."/>
            <person name="Emerson J.B."/>
            <person name="Anantharaman K."/>
            <person name="Thomas B.C."/>
            <person name="Malmstrom R."/>
            <person name="Stieglmeier M."/>
            <person name="Klingl A."/>
            <person name="Woyke T."/>
            <person name="Ryan C.M."/>
            <person name="Banfield J.F."/>
        </authorList>
    </citation>
    <scope>NUCLEOTIDE SEQUENCE [LARGE SCALE GENOMIC DNA]</scope>
    <source>
        <strain evidence="10">CG10_big_fil_rev_8_21_14_0_10_36_16</strain>
    </source>
</reference>
<gene>
    <name evidence="10" type="ORF">COV29_03320</name>
</gene>
<feature type="domain" description="ABC3 transporter permease C-terminal" evidence="8">
    <location>
        <begin position="288"/>
        <end position="407"/>
    </location>
</feature>
<dbReference type="Pfam" id="PF02687">
    <property type="entry name" value="FtsX"/>
    <property type="match status" value="1"/>
</dbReference>
<sequence length="414" mass="44556">MTIQDSFKTALNGLKTNKSRSALTILGIVIGITAIILMMSIGQGAENLILDEIGGLGAETVVVRPGREPSGPSDFGETLFADSLKERDVEALSRKSNVPHLVRIMPALIVPGAVSYEGETYRPTILGASVDFFSDTFDAYVEKGVAYNDADIKQNASVAVIGSKVAEELFGFSDAVGENINIKGRKFRVVGVFQERGQVAFFNIDDLVLVPYTTAQLYLLGIDYYHEIITKVDDPANVARTVRDIELTLREVHNITNPDDDDFFVVTQEGIVKQVQTIIGALTIFLSSVVAIALVVGGIGVMNIMLVSVTERTREIGLRKAIGATDKDIISQFLFEAVTLTALGGIIGIILGATFSMIASIVLTRVYDLNWAFTFPVSAAALGLGVSALVGLVFGIYPARQAAKKSPIEALRYE</sequence>